<proteinExistence type="predicted"/>
<accession>A0ABY7GHB2</accession>
<feature type="coiled-coil region" evidence="1">
    <location>
        <begin position="373"/>
        <end position="429"/>
    </location>
</feature>
<sequence length="1206" mass="136331">MKLDKLILVNWGSLRSDEYPMGNMTLLTGPTGSGKSTLLDALQTVMTAAHQNIYSYNPGQDETTQTSRSSKSKRTLWSYIVGAEDNLFARPNGAHGYVAGVFKPDAGEDGKPFTALIAAAARVDGSGERRQAVQERLALLLIDDAVLSLPDLVSTDRGEQLCVVEVEKIENHLKAKYPQVLNLRDAKREYLCQLYGRFRGQRNVSFQEAELAAKAWSQSIAHKPIGSVDELVKTQILENDTQQLPQRIGQISELMRQVHNLRQEGDRLKDNVLRLERMEKLIDQANTAYESALQYQLALSQRDLLHDQGQIDQATRAIVELEKNIHSSQTQIESLNRDKKSLYDSQVRLAARLSGIEASNQKRHIEDRLSAVLAQANAAVQSLNTALQQASQLHSTALSIIGMAFPPAKRELAEAAQTLADMLAAIEQAPLNELTQQVTQLCQQPLADAHLLLQVVRTLDGMEARFQQLHQVLAGTQNSFQAAVHSQLGQLQSRQEKAKTQERQLADRKANLAEGGADYPHHIARALKAFRTELPAARAQVLCDLIEPKGQQWQPAIEGYLAGARFNFVVDEAWEARSIEFVKQKHLNAKIVQGALCKQKAKPELLSKDSIVHELHAEHPIAYAYLVDQFGPVVKVDTVEQLRYTPRGLMRDGNASGSRTMFTSETDNLVFGKEAQFQARQKAMEDYIRAEQELQTLKTEGTQLNALLGLLVNLQTPSFSEAAKLEQALRDHEAAQADMARLDLTEVQLLEAEKDTLDQQMSALEQQVQQHTLKAGKFLHDKEQQQNTLSLLQRGLAAKQQKIEDDLQPIQWLSMVNQALSLTNIQQQVDELMVSALSNHELQDKHRTQLIEATAVYGRIHESIGDYNLHARGHEQLHLPHDHQMRDSDFAAQYRQLIQLLEGLRQQLQEQREIGFVKNLDKLRTAESSFKDVFTKQFCYEIRNSVDQGVKTLKILNTELGRLKFGTDQFKLDWSVWVPEFKEYYDFFCAAYDLSESQDAGDLFDNQELSQEQCLIRDRLVGLLLADDQEQALKELQRVADYRNYRRYEIWKDSDSGSRVALSEWGTGSGGQLETPAYIIRAAVVTNRLKHFDKGMNLKLLVNDESFAKMDERRAHDVIRFIRDSLDMQLICAMPTKHAGAIKTEFTKEWSFTRTEAEGNGEVDFISEADERDLNPDKLRELWASRRQQVRQQTLLAFEADEHSNA</sequence>
<dbReference type="InterPro" id="IPR027417">
    <property type="entry name" value="P-loop_NTPase"/>
</dbReference>
<organism evidence="2 3">
    <name type="scientific">Methylomonas rapida</name>
    <dbReference type="NCBI Taxonomy" id="2963939"/>
    <lineage>
        <taxon>Bacteria</taxon>
        <taxon>Pseudomonadati</taxon>
        <taxon>Pseudomonadota</taxon>
        <taxon>Gammaproteobacteria</taxon>
        <taxon>Methylococcales</taxon>
        <taxon>Methylococcaceae</taxon>
        <taxon>Methylomonas</taxon>
    </lineage>
</organism>
<protein>
    <submittedName>
        <fullName evidence="2">AAA family ATPase</fullName>
    </submittedName>
</protein>
<dbReference type="Gene3D" id="3.40.50.300">
    <property type="entry name" value="P-loop containing nucleotide triphosphate hydrolases"/>
    <property type="match status" value="1"/>
</dbReference>
<reference evidence="2" key="1">
    <citation type="submission" date="2022-11" db="EMBL/GenBank/DDBJ databases">
        <title>Methylomonas rapida sp. nov., Carotenoid-Producing Obligate Methanotrophs with High Growth Characteristics and Biotechnological Potential.</title>
        <authorList>
            <person name="Tikhonova E.N."/>
            <person name="Suleimanov R.Z."/>
            <person name="Miroshnikov K."/>
            <person name="Oshkin I.Y."/>
            <person name="Belova S.E."/>
            <person name="Danilova O.V."/>
            <person name="Ashikhmin A."/>
            <person name="Konopkin A."/>
            <person name="But S.Y."/>
            <person name="Khmelenina V.N."/>
            <person name="Kuznetsov N."/>
            <person name="Pimenov N.V."/>
            <person name="Dedysh S.N."/>
        </authorList>
    </citation>
    <scope>NUCLEOTIDE SEQUENCE</scope>
    <source>
        <strain evidence="2">MP1</strain>
    </source>
</reference>
<evidence type="ECO:0000313" key="2">
    <source>
        <dbReference type="EMBL" id="WAR44640.1"/>
    </source>
</evidence>
<keyword evidence="3" id="KW-1185">Reference proteome</keyword>
<feature type="coiled-coil region" evidence="1">
    <location>
        <begin position="725"/>
        <end position="774"/>
    </location>
</feature>
<gene>
    <name evidence="2" type="ORF">NM686_020190</name>
</gene>
<evidence type="ECO:0000256" key="1">
    <source>
        <dbReference type="SAM" id="Coils"/>
    </source>
</evidence>
<evidence type="ECO:0000313" key="3">
    <source>
        <dbReference type="Proteomes" id="UP001162780"/>
    </source>
</evidence>
<feature type="coiled-coil region" evidence="1">
    <location>
        <begin position="251"/>
        <end position="338"/>
    </location>
</feature>
<dbReference type="PANTHER" id="PTHR32182:SF22">
    <property type="entry name" value="ATP-DEPENDENT ENDONUCLEASE, OLD FAMILY-RELATED"/>
    <property type="match status" value="1"/>
</dbReference>
<keyword evidence="1" id="KW-0175">Coiled coil</keyword>
<name>A0ABY7GHB2_9GAMM</name>
<dbReference type="RefSeq" id="WP_255189612.1">
    <property type="nucleotide sequence ID" value="NZ_CP113517.1"/>
</dbReference>
<dbReference type="Proteomes" id="UP001162780">
    <property type="component" value="Chromosome"/>
</dbReference>
<dbReference type="PANTHER" id="PTHR32182">
    <property type="entry name" value="DNA REPLICATION AND REPAIR PROTEIN RECF"/>
    <property type="match status" value="1"/>
</dbReference>
<dbReference type="Pfam" id="PF13555">
    <property type="entry name" value="AAA_29"/>
    <property type="match status" value="1"/>
</dbReference>
<dbReference type="SUPFAM" id="SSF52540">
    <property type="entry name" value="P-loop containing nucleoside triphosphate hydrolases"/>
    <property type="match status" value="2"/>
</dbReference>
<dbReference type="Pfam" id="PF13558">
    <property type="entry name" value="SbcC_Walker_B"/>
    <property type="match status" value="1"/>
</dbReference>
<dbReference type="EMBL" id="CP113517">
    <property type="protein sequence ID" value="WAR44640.1"/>
    <property type="molecule type" value="Genomic_DNA"/>
</dbReference>